<feature type="region of interest" description="Disordered" evidence="1">
    <location>
        <begin position="1"/>
        <end position="58"/>
    </location>
</feature>
<dbReference type="KEGG" id="ssl:SS1G_07855"/>
<gene>
    <name evidence="2" type="ORF">SS1G_07855</name>
</gene>
<dbReference type="RefSeq" id="XP_001591229.1">
    <property type="nucleotide sequence ID" value="XM_001591179.1"/>
</dbReference>
<reference evidence="3" key="1">
    <citation type="journal article" date="2011" name="PLoS Genet.">
        <title>Genomic analysis of the necrotrophic fungal pathogens Sclerotinia sclerotiorum and Botrytis cinerea.</title>
        <authorList>
            <person name="Amselem J."/>
            <person name="Cuomo C.A."/>
            <person name="van Kan J.A."/>
            <person name="Viaud M."/>
            <person name="Benito E.P."/>
            <person name="Couloux A."/>
            <person name="Coutinho P.M."/>
            <person name="de Vries R.P."/>
            <person name="Dyer P.S."/>
            <person name="Fillinger S."/>
            <person name="Fournier E."/>
            <person name="Gout L."/>
            <person name="Hahn M."/>
            <person name="Kohn L."/>
            <person name="Lapalu N."/>
            <person name="Plummer K.M."/>
            <person name="Pradier J.M."/>
            <person name="Quevillon E."/>
            <person name="Sharon A."/>
            <person name="Simon A."/>
            <person name="ten Have A."/>
            <person name="Tudzynski B."/>
            <person name="Tudzynski P."/>
            <person name="Wincker P."/>
            <person name="Andrew M."/>
            <person name="Anthouard V."/>
            <person name="Beever R.E."/>
            <person name="Beffa R."/>
            <person name="Benoit I."/>
            <person name="Bouzid O."/>
            <person name="Brault B."/>
            <person name="Chen Z."/>
            <person name="Choquer M."/>
            <person name="Collemare J."/>
            <person name="Cotton P."/>
            <person name="Danchin E.G."/>
            <person name="Da Silva C."/>
            <person name="Gautier A."/>
            <person name="Giraud C."/>
            <person name="Giraud T."/>
            <person name="Gonzalez C."/>
            <person name="Grossetete S."/>
            <person name="Guldener U."/>
            <person name="Henrissat B."/>
            <person name="Howlett B.J."/>
            <person name="Kodira C."/>
            <person name="Kretschmer M."/>
            <person name="Lappartient A."/>
            <person name="Leroch M."/>
            <person name="Levis C."/>
            <person name="Mauceli E."/>
            <person name="Neuveglise C."/>
            <person name="Oeser B."/>
            <person name="Pearson M."/>
            <person name="Poulain J."/>
            <person name="Poussereau N."/>
            <person name="Quesneville H."/>
            <person name="Rascle C."/>
            <person name="Schumacher J."/>
            <person name="Segurens B."/>
            <person name="Sexton A."/>
            <person name="Silva E."/>
            <person name="Sirven C."/>
            <person name="Soanes D.M."/>
            <person name="Talbot N.J."/>
            <person name="Templeton M."/>
            <person name="Yandava C."/>
            <person name="Yarden O."/>
            <person name="Zeng Q."/>
            <person name="Rollins J.A."/>
            <person name="Lebrun M.H."/>
            <person name="Dickman M."/>
        </authorList>
    </citation>
    <scope>NUCLEOTIDE SEQUENCE [LARGE SCALE GENOMIC DNA]</scope>
    <source>
        <strain evidence="3">ATCC 18683 / 1980 / Ss-1</strain>
    </source>
</reference>
<name>A7ERA1_SCLS1</name>
<dbReference type="EMBL" id="CH476630">
    <property type="protein sequence ID" value="EDN91993.1"/>
    <property type="molecule type" value="Genomic_DNA"/>
</dbReference>
<dbReference type="AlphaFoldDB" id="A7ERA1"/>
<dbReference type="InParanoid" id="A7ERA1"/>
<feature type="compositionally biased region" description="Polar residues" evidence="1">
    <location>
        <begin position="18"/>
        <end position="32"/>
    </location>
</feature>
<protein>
    <submittedName>
        <fullName evidence="2">Uncharacterized protein</fullName>
    </submittedName>
</protein>
<accession>A7ERA1</accession>
<evidence type="ECO:0000256" key="1">
    <source>
        <dbReference type="SAM" id="MobiDB-lite"/>
    </source>
</evidence>
<sequence>MTEREHVTTTSHFESKTTETSAKQTPKTTKACTVSGAFSHHSRNCHKEDTSSASKRLS</sequence>
<keyword evidence="3" id="KW-1185">Reference proteome</keyword>
<evidence type="ECO:0000313" key="2">
    <source>
        <dbReference type="EMBL" id="EDN91993.1"/>
    </source>
</evidence>
<proteinExistence type="predicted"/>
<dbReference type="GeneID" id="5487328"/>
<evidence type="ECO:0000313" key="3">
    <source>
        <dbReference type="Proteomes" id="UP000001312"/>
    </source>
</evidence>
<feature type="compositionally biased region" description="Basic and acidic residues" evidence="1">
    <location>
        <begin position="1"/>
        <end position="17"/>
    </location>
</feature>
<dbReference type="Proteomes" id="UP000001312">
    <property type="component" value="Unassembled WGS sequence"/>
</dbReference>
<organism evidence="2 3">
    <name type="scientific">Sclerotinia sclerotiorum (strain ATCC 18683 / 1980 / Ss-1)</name>
    <name type="common">White mold</name>
    <name type="synonym">Whetzelinia sclerotiorum</name>
    <dbReference type="NCBI Taxonomy" id="665079"/>
    <lineage>
        <taxon>Eukaryota</taxon>
        <taxon>Fungi</taxon>
        <taxon>Dikarya</taxon>
        <taxon>Ascomycota</taxon>
        <taxon>Pezizomycotina</taxon>
        <taxon>Leotiomycetes</taxon>
        <taxon>Helotiales</taxon>
        <taxon>Sclerotiniaceae</taxon>
        <taxon>Sclerotinia</taxon>
    </lineage>
</organism>